<feature type="domain" description="SHSP" evidence="5">
    <location>
        <begin position="360"/>
        <end position="455"/>
    </location>
</feature>
<comment type="similarity">
    <text evidence="2 3">Belongs to the small heat shock protein (HSP20) family.</text>
</comment>
<dbReference type="InterPro" id="IPR044656">
    <property type="entry name" value="HSP14.7/HSP23.5/HSP23.6-like"/>
</dbReference>
<feature type="region of interest" description="Disordered" evidence="4">
    <location>
        <begin position="257"/>
        <end position="287"/>
    </location>
</feature>
<proteinExistence type="inferred from homology"/>
<dbReference type="PROSITE" id="PS01031">
    <property type="entry name" value="SHSP"/>
    <property type="match status" value="2"/>
</dbReference>
<evidence type="ECO:0000313" key="7">
    <source>
        <dbReference type="Proteomes" id="UP000886885"/>
    </source>
</evidence>
<keyword evidence="1" id="KW-0346">Stress response</keyword>
<dbReference type="OrthoDB" id="814286at2759"/>
<dbReference type="EMBL" id="JAAWWB010000006">
    <property type="protein sequence ID" value="KAG6780635.1"/>
    <property type="molecule type" value="Genomic_DNA"/>
</dbReference>
<name>A0A8X8D7G6_POPTO</name>
<protein>
    <recommendedName>
        <fullName evidence="5">SHSP domain-containing protein</fullName>
    </recommendedName>
</protein>
<dbReference type="InterPro" id="IPR002068">
    <property type="entry name" value="A-crystallin/Hsp20_dom"/>
</dbReference>
<sequence>MATPVALRRATASPQFAKLANPVRTVSVFRSFNTDSQSQVANTGGNAPGDYGRVELDRRSSSDRSPARRGDTTPSFFSDAFDPLFPKRSLSQVLNLMDQFLDNPFLPAASRGAGASIARRGFDVKEDEYGLFICMDMPGLSKEDVKVTVQQNTLVIKGEESKEGDGSGRRRYSSRLELPSNLYKLDGIKGEMKNGVLKLMVPKMKEEEMKNVHEVKIEVAAAAMEVLYCADQKVISALISRLLRLNHPRPAVTAARSFHATTSTLSAPPKDDPADSTQSLEQNEDMETLAEKASRMISDMKEKIKSINPDFQFPNFDNREDFEGLTKTAHRMVSDMRKKIKADHPEVSPKFWEVLYWHPFQDEGNQLPYDVKVEDDCWYGRVDMPGIGSKGVRVWFENNTLHFKGEEKDKGPFHGARNYSGKFNIPASEYQIDKISAVVNDGVLNIVIPKINGAL</sequence>
<dbReference type="Proteomes" id="UP000886885">
    <property type="component" value="Chromosome 3D"/>
</dbReference>
<feature type="domain" description="SHSP" evidence="5">
    <location>
        <begin position="113"/>
        <end position="218"/>
    </location>
</feature>
<evidence type="ECO:0000256" key="2">
    <source>
        <dbReference type="PROSITE-ProRule" id="PRU00285"/>
    </source>
</evidence>
<keyword evidence="7" id="KW-1185">Reference proteome</keyword>
<dbReference type="CDD" id="cd06464">
    <property type="entry name" value="ACD_sHsps-like"/>
    <property type="match status" value="2"/>
</dbReference>
<reference evidence="6" key="1">
    <citation type="journal article" date="2020" name="bioRxiv">
        <title>Hybrid origin of Populus tomentosa Carr. identified through genome sequencing and phylogenomic analysis.</title>
        <authorList>
            <person name="An X."/>
            <person name="Gao K."/>
            <person name="Chen Z."/>
            <person name="Li J."/>
            <person name="Yang X."/>
            <person name="Yang X."/>
            <person name="Zhou J."/>
            <person name="Guo T."/>
            <person name="Zhao T."/>
            <person name="Huang S."/>
            <person name="Miao D."/>
            <person name="Khan W.U."/>
            <person name="Rao P."/>
            <person name="Ye M."/>
            <person name="Lei B."/>
            <person name="Liao W."/>
            <person name="Wang J."/>
            <person name="Ji L."/>
            <person name="Li Y."/>
            <person name="Guo B."/>
            <person name="Mustafa N.S."/>
            <person name="Li S."/>
            <person name="Yun Q."/>
            <person name="Keller S.R."/>
            <person name="Mao J."/>
            <person name="Zhang R."/>
            <person name="Strauss S.H."/>
        </authorList>
    </citation>
    <scope>NUCLEOTIDE SEQUENCE</scope>
    <source>
        <strain evidence="6">GM15</strain>
        <tissue evidence="6">Leaf</tissue>
    </source>
</reference>
<dbReference type="Pfam" id="PF00011">
    <property type="entry name" value="HSP20"/>
    <property type="match status" value="2"/>
</dbReference>
<evidence type="ECO:0000256" key="3">
    <source>
        <dbReference type="RuleBase" id="RU003616"/>
    </source>
</evidence>
<dbReference type="AlphaFoldDB" id="A0A8X8D7G6"/>
<evidence type="ECO:0000313" key="6">
    <source>
        <dbReference type="EMBL" id="KAG6780635.1"/>
    </source>
</evidence>
<feature type="compositionally biased region" description="Basic and acidic residues" evidence="4">
    <location>
        <begin position="52"/>
        <end position="71"/>
    </location>
</feature>
<evidence type="ECO:0000256" key="4">
    <source>
        <dbReference type="SAM" id="MobiDB-lite"/>
    </source>
</evidence>
<dbReference type="PANTHER" id="PTHR46991:SF11">
    <property type="entry name" value="SMALL HEAT SHOCK PROTEIN HSPF"/>
    <property type="match status" value="1"/>
</dbReference>
<dbReference type="PANTHER" id="PTHR46991">
    <property type="entry name" value="23.5 KDA HEAT SHOCK PROTEIN, MITOCHONDRIAL"/>
    <property type="match status" value="1"/>
</dbReference>
<gene>
    <name evidence="6" type="ORF">POTOM_013502</name>
</gene>
<evidence type="ECO:0000259" key="5">
    <source>
        <dbReference type="PROSITE" id="PS01031"/>
    </source>
</evidence>
<accession>A0A8X8D7G6</accession>
<feature type="region of interest" description="Disordered" evidence="4">
    <location>
        <begin position="37"/>
        <end position="74"/>
    </location>
</feature>
<comment type="caution">
    <text evidence="6">The sequence shown here is derived from an EMBL/GenBank/DDBJ whole genome shotgun (WGS) entry which is preliminary data.</text>
</comment>
<evidence type="ECO:0000256" key="1">
    <source>
        <dbReference type="ARBA" id="ARBA00023016"/>
    </source>
</evidence>
<organism evidence="6 7">
    <name type="scientific">Populus tomentosa</name>
    <name type="common">Chinese white poplar</name>
    <dbReference type="NCBI Taxonomy" id="118781"/>
    <lineage>
        <taxon>Eukaryota</taxon>
        <taxon>Viridiplantae</taxon>
        <taxon>Streptophyta</taxon>
        <taxon>Embryophyta</taxon>
        <taxon>Tracheophyta</taxon>
        <taxon>Spermatophyta</taxon>
        <taxon>Magnoliopsida</taxon>
        <taxon>eudicotyledons</taxon>
        <taxon>Gunneridae</taxon>
        <taxon>Pentapetalae</taxon>
        <taxon>rosids</taxon>
        <taxon>fabids</taxon>
        <taxon>Malpighiales</taxon>
        <taxon>Salicaceae</taxon>
        <taxon>Saliceae</taxon>
        <taxon>Populus</taxon>
    </lineage>
</organism>